<dbReference type="PANTHER" id="PTHR21646:SF46">
    <property type="entry name" value="UBIQUITIN CARBOXYL-TERMINAL HYDROLASE"/>
    <property type="match status" value="1"/>
</dbReference>
<dbReference type="CDD" id="cd00201">
    <property type="entry name" value="WW"/>
    <property type="match status" value="1"/>
</dbReference>
<proteinExistence type="predicted"/>
<evidence type="ECO:0000313" key="6">
    <source>
        <dbReference type="Proteomes" id="UP000095280"/>
    </source>
</evidence>
<dbReference type="PROSITE" id="PS50235">
    <property type="entry name" value="USP_3"/>
    <property type="match status" value="1"/>
</dbReference>
<feature type="compositionally biased region" description="Basic and acidic residues" evidence="3">
    <location>
        <begin position="144"/>
        <end position="158"/>
    </location>
</feature>
<dbReference type="Proteomes" id="UP000095280">
    <property type="component" value="Unplaced"/>
</dbReference>
<evidence type="ECO:0000256" key="1">
    <source>
        <dbReference type="ARBA" id="ARBA00000707"/>
    </source>
</evidence>
<dbReference type="GO" id="GO:0016579">
    <property type="term" value="P:protein deubiquitination"/>
    <property type="evidence" value="ECO:0007669"/>
    <property type="project" value="InterPro"/>
</dbReference>
<dbReference type="GO" id="GO:0004843">
    <property type="term" value="F:cysteine-type deubiquitinase activity"/>
    <property type="evidence" value="ECO:0007669"/>
    <property type="project" value="UniProtKB-EC"/>
</dbReference>
<dbReference type="InterPro" id="IPR038765">
    <property type="entry name" value="Papain-like_cys_pep_sf"/>
</dbReference>
<dbReference type="EC" id="3.4.19.12" evidence="2"/>
<feature type="compositionally biased region" description="Pro residues" evidence="3">
    <location>
        <begin position="127"/>
        <end position="143"/>
    </location>
</feature>
<dbReference type="InterPro" id="IPR050185">
    <property type="entry name" value="Ub_carboxyl-term_hydrolase"/>
</dbReference>
<sequence length="528" mass="56745">FVESPSLLQLLLLHRQLPRSPPGKSPAAAAWQRHQAGEASAANGRPLQQADEGAEIVGGSGLLDCGQLDAPVPLLDRSAMVKPGLRLPPGWHVGNENGRYFYVDTQTCKMYWDLPRRCAGFAGETAPPKPATPAPPADPPAPLRHPDTGETPRLHQRPEAGGLAAKPGLSSASKRTAIKPPPPSAASAASAHPRHHRPPTPGPSSGVSSESSSAQAQVPPRVANGGGSSVAAVVRPFSSFDAHTLNRMAPEYGSVPHGLTGDVAEQFSVVVQALWAGRYACVSPYDFKHTIGRHAEAFAGNEQQDSQEFLLFLLDGLHEDLNRAHDLSATRSGPGPGTCLINESIMVELFQGQFKSTLVCEQCHYKSITFDAFMYLSLPVVSDTSCRLSDCLQAFLKPERLSGKQPLVLPRSVAIRAPRSTSGACAAISANPFQAASAAIEFEQGRGRKLTPWLTIHQQLGHVSLSQLRGQAKALLVYNLYGVSNHIRQHGVRPLHCVLSRNSNLNRWFKFDDENGYGDAQRRDSFAV</sequence>
<dbReference type="AlphaFoldDB" id="A0A1I8FC90"/>
<evidence type="ECO:0000313" key="7">
    <source>
        <dbReference type="WBParaSite" id="maker-unitig_27564-snap-gene-0.1-mRNA-1"/>
    </source>
</evidence>
<dbReference type="PANTHER" id="PTHR21646">
    <property type="entry name" value="UBIQUITIN CARBOXYL-TERMINAL HYDROLASE"/>
    <property type="match status" value="1"/>
</dbReference>
<dbReference type="InterPro" id="IPR028889">
    <property type="entry name" value="USP"/>
</dbReference>
<evidence type="ECO:0000256" key="3">
    <source>
        <dbReference type="SAM" id="MobiDB-lite"/>
    </source>
</evidence>
<dbReference type="Gene3D" id="3.90.70.10">
    <property type="entry name" value="Cysteine proteinases"/>
    <property type="match status" value="1"/>
</dbReference>
<name>A0A1I8FC90_9PLAT</name>
<dbReference type="InterPro" id="IPR001202">
    <property type="entry name" value="WW_dom"/>
</dbReference>
<reference evidence="7" key="1">
    <citation type="submission" date="2016-11" db="UniProtKB">
        <authorList>
            <consortium name="WormBaseParasite"/>
        </authorList>
    </citation>
    <scope>IDENTIFICATION</scope>
</reference>
<comment type="catalytic activity">
    <reaction evidence="1">
        <text>Thiol-dependent hydrolysis of ester, thioester, amide, peptide and isopeptide bonds formed by the C-terminal Gly of ubiquitin (a 76-residue protein attached to proteins as an intracellular targeting signal).</text>
        <dbReference type="EC" id="3.4.19.12"/>
    </reaction>
</comment>
<dbReference type="InterPro" id="IPR001394">
    <property type="entry name" value="Peptidase_C19_UCH"/>
</dbReference>
<feature type="region of interest" description="Disordered" evidence="3">
    <location>
        <begin position="123"/>
        <end position="228"/>
    </location>
</feature>
<evidence type="ECO:0000256" key="2">
    <source>
        <dbReference type="ARBA" id="ARBA00012759"/>
    </source>
</evidence>
<organism evidence="6 7">
    <name type="scientific">Macrostomum lignano</name>
    <dbReference type="NCBI Taxonomy" id="282301"/>
    <lineage>
        <taxon>Eukaryota</taxon>
        <taxon>Metazoa</taxon>
        <taxon>Spiralia</taxon>
        <taxon>Lophotrochozoa</taxon>
        <taxon>Platyhelminthes</taxon>
        <taxon>Rhabditophora</taxon>
        <taxon>Macrostomorpha</taxon>
        <taxon>Macrostomida</taxon>
        <taxon>Macrostomidae</taxon>
        <taxon>Macrostomum</taxon>
    </lineage>
</organism>
<feature type="domain" description="USP" evidence="5">
    <location>
        <begin position="216"/>
        <end position="528"/>
    </location>
</feature>
<dbReference type="SUPFAM" id="SSF51045">
    <property type="entry name" value="WW domain"/>
    <property type="match status" value="1"/>
</dbReference>
<keyword evidence="6" id="KW-1185">Reference proteome</keyword>
<dbReference type="Pfam" id="PF00443">
    <property type="entry name" value="UCH"/>
    <property type="match status" value="1"/>
</dbReference>
<feature type="region of interest" description="Disordered" evidence="3">
    <location>
        <begin position="19"/>
        <end position="45"/>
    </location>
</feature>
<dbReference type="SUPFAM" id="SSF54001">
    <property type="entry name" value="Cysteine proteinases"/>
    <property type="match status" value="1"/>
</dbReference>
<evidence type="ECO:0000259" key="4">
    <source>
        <dbReference type="PROSITE" id="PS50020"/>
    </source>
</evidence>
<accession>A0A1I8FC90</accession>
<dbReference type="WBParaSite" id="maker-unitig_27564-snap-gene-0.1-mRNA-1">
    <property type="protein sequence ID" value="maker-unitig_27564-snap-gene-0.1-mRNA-1"/>
    <property type="gene ID" value="maker-unitig_27564-snap-gene-0.1"/>
</dbReference>
<dbReference type="PROSITE" id="PS50020">
    <property type="entry name" value="WW_DOMAIN_2"/>
    <property type="match status" value="1"/>
</dbReference>
<feature type="compositionally biased region" description="Low complexity" evidence="3">
    <location>
        <begin position="203"/>
        <end position="220"/>
    </location>
</feature>
<protein>
    <recommendedName>
        <fullName evidence="2">ubiquitinyl hydrolase 1</fullName>
        <ecNumber evidence="2">3.4.19.12</ecNumber>
    </recommendedName>
</protein>
<feature type="domain" description="WW" evidence="4">
    <location>
        <begin position="85"/>
        <end position="117"/>
    </location>
</feature>
<evidence type="ECO:0000259" key="5">
    <source>
        <dbReference type="PROSITE" id="PS50235"/>
    </source>
</evidence>
<dbReference type="InterPro" id="IPR036020">
    <property type="entry name" value="WW_dom_sf"/>
</dbReference>